<reference evidence="2" key="1">
    <citation type="submission" date="2018-02" db="EMBL/GenBank/DDBJ databases">
        <authorList>
            <person name="Hausmann B."/>
        </authorList>
    </citation>
    <scope>NUCLEOTIDE SEQUENCE [LARGE SCALE GENOMIC DNA]</scope>
    <source>
        <strain evidence="2">Peat soil MAG SbA5</strain>
    </source>
</reference>
<sequence>MQVRRVVRYRGGLVSWLVMHLPGKITALFAAVFALCACAAVHLQAQESSSQTQTTQELPSPVYVSINPLEKVRYDNRYDMSLGFAYDHMKAGPSLLQGSNLGGLNMEGSYWLTRNWGIQASGRGYVGTSGTAPNAPNNIRGPMVKQYFFVGGAEWLGPHNKHGAMIAHAMFGGVYGNFQKDLLGQPPAKFDFYYNQIAPAAIVGGEMDLNRSEHWVFRITPDAVMTHYTFNDAPYANSSYGQFDVNFAISVGMEYKFTKFKRSTDKKKNWVSGW</sequence>
<name>A0A2N9L3L1_9BACT</name>
<evidence type="ECO:0000313" key="1">
    <source>
        <dbReference type="EMBL" id="SPE17811.1"/>
    </source>
</evidence>
<dbReference type="EMBL" id="OKRB01000013">
    <property type="protein sequence ID" value="SPE17811.1"/>
    <property type="molecule type" value="Genomic_DNA"/>
</dbReference>
<dbReference type="Proteomes" id="UP000239735">
    <property type="component" value="Unassembled WGS sequence"/>
</dbReference>
<organism evidence="1 2">
    <name type="scientific">Candidatus Sulfuritelmatomonas gaucii</name>
    <dbReference type="NCBI Taxonomy" id="2043161"/>
    <lineage>
        <taxon>Bacteria</taxon>
        <taxon>Pseudomonadati</taxon>
        <taxon>Acidobacteriota</taxon>
        <taxon>Terriglobia</taxon>
        <taxon>Terriglobales</taxon>
        <taxon>Acidobacteriaceae</taxon>
        <taxon>Candidatus Sulfuritelmatomonas</taxon>
    </lineage>
</organism>
<dbReference type="AlphaFoldDB" id="A0A2N9L3L1"/>
<protein>
    <recommendedName>
        <fullName evidence="3">Outer membrane protein beta-barrel domain-containing protein</fullName>
    </recommendedName>
</protein>
<accession>A0A2N9L3L1</accession>
<evidence type="ECO:0008006" key="3">
    <source>
        <dbReference type="Google" id="ProtNLM"/>
    </source>
</evidence>
<proteinExistence type="predicted"/>
<evidence type="ECO:0000313" key="2">
    <source>
        <dbReference type="Proteomes" id="UP000239735"/>
    </source>
</evidence>
<gene>
    <name evidence="1" type="ORF">SBA5_110171</name>
</gene>